<dbReference type="Pfam" id="PF12920">
    <property type="entry name" value="TcdA_TcdB_pore"/>
    <property type="match status" value="1"/>
</dbReference>
<accession>A0AAI9GHG7</accession>
<dbReference type="CDD" id="cd20495">
    <property type="entry name" value="C58_PaToxP-like"/>
    <property type="match status" value="1"/>
</dbReference>
<sequence>MTSIQMKELYINNEINAKQRGALYQYIEEKMNAEYINNILKYTSKINLLFQKAGSIENRLAPQDFYLSLMGDKSGGRCYPLVRAMSVALEHSGRSGAHEFIDKLFIAAANPREQNSILLKTGLKNLHSNIDAKQASISYGQLDLNSINRELINNETSINYALNTPSHSMLLGKNVQNGGVIIIFMIQILDFFFDNNEKLLSALNLFMCNEKFSILYNAEGEILNPTFELIKLNADKMETVSVGEGLSVLDLVEVGDLDITRQYRKRLNHFVNSQEKFESNIQTQGALSILEAKQWSERIKCSVKKVIQENYLDETWMPIFANVESLDNDKYRVQFIHDGDIEETRWIETSDSAFLAFRHYFNEQIEKLRTYYVFDGTDLQHNGLVGDVEPLDGLNMGMALQTLIQWIDSRSNTNTMFNDIPTNLSEALKIHSYINYSVMTYGAAHDATKIAKLTYLLWQGKNSAENITLNNFSVSLAHTANEGIGIVFSGALVGFDAYELSQAQNEQQKAVFGTQLAFDSATFVAGISGPIAGLVGTSTTAAVFGGATVLLGGVAIGFTGLARAFSVVANDAKAVGVYFNYLDQAYQGDGFDYQSEHSLLILRFGGVFQTINFRDNKIIFDSQYIYRTHESSVGDGRRNIVGWGGNFPHSIKDRSQALNIRENIGYQENVKNMEHPQANIIILPSTPKSYIDYSYNLLPGATSRDDLGFNIIRRLEQTDRFDYDFYSFPSENTITQLMHEYTNTPVDVLLDFGHKHVVVPHIPNQYRHKLEYKIKGLGGDYQVSVNHNAKITLSDDANYGMKSRWLIDTSLIGDGNIQIFTDRIKVGITDIYIDSSIDLNKIKFINTKNEVRQVDSVKLTANVISEDGDKWRKGISLDTHLQKLSQSHQLNEKFVSIENYQHNGKNVGRAFYDTENDRMIFTNSTNEENHTALLGAIVDDYAYFFTPTKAMAWRVNIRDGSIDKRYDASSLLGRHSEGIRLWQDHGQVYLLLGHPSDGRIVTSTYLLSGNRFELINVGNNSTLLKKMATLPGRLSSHQRHLISIQNQLLNSSESHGLVKREREIEQNIENILPTEAETIMIFGRDDHGIAHRYWLRPNEGTLVKPNLPVPNGEFVQRDYGELQQSQWPIPDDLTLISSQLDDDGIEVFFFFSQQEKMIFRQKGVGQDQLNYQIATAERIIIPQIDQVINWQNNLLAVTDRGVIKQVFVNNSPKVVAVNEQWLKSYPRWWSEINNIADDGQFITLLGLKDEGQQNIIPAWYCNEKMVIAHSLTSSNTLKFFGVDPDNQQALIFDTQTGKLHSQKTVSRETISIVFGTNSWIQQADLLPLSVELYPELTFKNIKKVQNGLIMQTQDDEILYHALSGGTMGAGENSISSSLMIRGGDDNDILQPSYIDGVSTLLLSGSESSDSYRFKRNAWQEYQTIIIDNYAMDNEIDRILLPIEDVNQVIVNQKGDDLILTDNAHQTQLILRQVFGEQSEAYRHLHLDFHGKSESINLTDLINQLSLYGEVMPLFIYCDKNGHQLGNINAEQLDVLINNMTLLSIDSNINLQHKMEYFSENGFLSPLVIPTR</sequence>
<dbReference type="EMBL" id="ABMABF030000003">
    <property type="protein sequence ID" value="EMJ5133519.1"/>
    <property type="molecule type" value="Genomic_DNA"/>
</dbReference>
<evidence type="ECO:0000313" key="2">
    <source>
        <dbReference type="EMBL" id="EMJ5133519.1"/>
    </source>
</evidence>
<protein>
    <recommendedName>
        <fullName evidence="1">TcdA/TcdB toxin pore forming domain-containing protein</fullName>
    </recommendedName>
</protein>
<reference evidence="2" key="1">
    <citation type="submission" date="2024-02" db="EMBL/GenBank/DDBJ databases">
        <authorList>
            <consortium name="Clinical and Environmental Microbiology Branch: Whole genome sequencing antimicrobial resistance pathogens in the healthcare setting"/>
        </authorList>
    </citation>
    <scope>NUCLEOTIDE SEQUENCE</scope>
    <source>
        <strain evidence="2">2021GO-0154</strain>
    </source>
</reference>
<comment type="caution">
    <text evidence="2">The sequence shown here is derived from an EMBL/GenBank/DDBJ whole genome shotgun (WGS) entry which is preliminary data.</text>
</comment>
<dbReference type="InterPro" id="IPR024769">
    <property type="entry name" value="TcdA/TcdB_pore_forming"/>
</dbReference>
<organism evidence="2">
    <name type="scientific">Providencia stuartii</name>
    <dbReference type="NCBI Taxonomy" id="588"/>
    <lineage>
        <taxon>Bacteria</taxon>
        <taxon>Pseudomonadati</taxon>
        <taxon>Pseudomonadota</taxon>
        <taxon>Gammaproteobacteria</taxon>
        <taxon>Enterobacterales</taxon>
        <taxon>Morganellaceae</taxon>
        <taxon>Providencia</taxon>
    </lineage>
</organism>
<name>A0AAI9GHG7_PROST</name>
<gene>
    <name evidence="2" type="ORF">RG298_001203</name>
</gene>
<feature type="domain" description="TcdA/TcdB toxin pore forming" evidence="1">
    <location>
        <begin position="297"/>
        <end position="955"/>
    </location>
</feature>
<evidence type="ECO:0000259" key="1">
    <source>
        <dbReference type="Pfam" id="PF12920"/>
    </source>
</evidence>
<proteinExistence type="predicted"/>